<name>A0A1B6L9Z0_9HEMI</name>
<feature type="region of interest" description="Disordered" evidence="1">
    <location>
        <begin position="191"/>
        <end position="210"/>
    </location>
</feature>
<gene>
    <name evidence="2" type="ORF">g.7298</name>
</gene>
<dbReference type="Gene3D" id="2.20.25.240">
    <property type="match status" value="1"/>
</dbReference>
<feature type="compositionally biased region" description="Polar residues" evidence="1">
    <location>
        <begin position="523"/>
        <end position="538"/>
    </location>
</feature>
<feature type="compositionally biased region" description="Polar residues" evidence="1">
    <location>
        <begin position="566"/>
        <end position="578"/>
    </location>
</feature>
<feature type="non-terminal residue" evidence="2">
    <location>
        <position position="1"/>
    </location>
</feature>
<feature type="region of interest" description="Disordered" evidence="1">
    <location>
        <begin position="800"/>
        <end position="831"/>
    </location>
</feature>
<feature type="compositionally biased region" description="Polar residues" evidence="1">
    <location>
        <begin position="469"/>
        <end position="487"/>
    </location>
</feature>
<evidence type="ECO:0000313" key="2">
    <source>
        <dbReference type="EMBL" id="JAT20455.1"/>
    </source>
</evidence>
<dbReference type="AlphaFoldDB" id="A0A1B6L9Z0"/>
<feature type="region of interest" description="Disordered" evidence="1">
    <location>
        <begin position="469"/>
        <end position="491"/>
    </location>
</feature>
<dbReference type="EMBL" id="GEBQ01019522">
    <property type="protein sequence ID" value="JAT20455.1"/>
    <property type="molecule type" value="Transcribed_RNA"/>
</dbReference>
<feature type="compositionally biased region" description="Basic and acidic residues" evidence="1">
    <location>
        <begin position="195"/>
        <end position="210"/>
    </location>
</feature>
<feature type="region of interest" description="Disordered" evidence="1">
    <location>
        <begin position="146"/>
        <end position="180"/>
    </location>
</feature>
<feature type="compositionally biased region" description="Basic residues" evidence="1">
    <location>
        <begin position="146"/>
        <end position="156"/>
    </location>
</feature>
<feature type="region of interest" description="Disordered" evidence="1">
    <location>
        <begin position="636"/>
        <end position="655"/>
    </location>
</feature>
<feature type="compositionally biased region" description="Low complexity" evidence="1">
    <location>
        <begin position="579"/>
        <end position="588"/>
    </location>
</feature>
<evidence type="ECO:0000256" key="1">
    <source>
        <dbReference type="SAM" id="MobiDB-lite"/>
    </source>
</evidence>
<feature type="compositionally biased region" description="Polar residues" evidence="1">
    <location>
        <begin position="170"/>
        <end position="180"/>
    </location>
</feature>
<protein>
    <recommendedName>
        <fullName evidence="3">FLYWCH-type domain-containing protein</fullName>
    </recommendedName>
</protein>
<proteinExistence type="predicted"/>
<organism evidence="2">
    <name type="scientific">Graphocephala atropunctata</name>
    <dbReference type="NCBI Taxonomy" id="36148"/>
    <lineage>
        <taxon>Eukaryota</taxon>
        <taxon>Metazoa</taxon>
        <taxon>Ecdysozoa</taxon>
        <taxon>Arthropoda</taxon>
        <taxon>Hexapoda</taxon>
        <taxon>Insecta</taxon>
        <taxon>Pterygota</taxon>
        <taxon>Neoptera</taxon>
        <taxon>Paraneoptera</taxon>
        <taxon>Hemiptera</taxon>
        <taxon>Auchenorrhyncha</taxon>
        <taxon>Membracoidea</taxon>
        <taxon>Cicadellidae</taxon>
        <taxon>Cicadellinae</taxon>
        <taxon>Cicadellini</taxon>
        <taxon>Graphocephala</taxon>
    </lineage>
</organism>
<feature type="region of interest" description="Disordered" evidence="1">
    <location>
        <begin position="511"/>
        <end position="538"/>
    </location>
</feature>
<feature type="region of interest" description="Disordered" evidence="1">
    <location>
        <begin position="555"/>
        <end position="588"/>
    </location>
</feature>
<sequence length="890" mass="96493">LIQDHHTESLSPLLLNSISMELEPLPGLREGTTVYACNGYLYTKNQSREGKSYFKCRKHGCCGWGLQVDNPTPVFSVTINHNHEPNPIVIDTYKLRAELKREACTSDRSLRCVYEDVCGRYSKEATDKVAFTRCRNSMRKLRFAHRVTLKRKRPRSKRLDSDDQKPTGPKISSKSPAPTQEAITQMALTETSETPYHEEEPGNNDSLKEIRLRDDSEALSHEEEPTNNETLKDIEVADTSQAMRVPEQPVDLEFINFKNNTQVTSYLDQDTETCLLEPIVEVKKSEMPHREKSNEESSEVKKLKSILSKLEKVSDKMATAVFGDSYDQFGKYIASLLRGLPRKTVISLKQQMVQAVLTIKFAQEQDEPLPDTSSGSDTILVTPVSQNINKANFTAVKPSLTDSSQISASQQYLKTSDNISPSCTHYSLHSNHGLPTVSETTSTDFSFSQQSKRVPDTCSQSEVVSLSSTLNSSGPILHTSSGSTPTHFSIPHQPLRVSESISQSEVVSLSSTLSSGGPVLPTPSGTSPTQFSIPHQSLRVSESISQSEVVSLSSTLSSGGPVLPTPSGTSPTQFSIPHQSLRVSESSSQSEAVSLSSNLSSSRPILPTPSGTTPIYFSIPRQSLRVSESSSLSKVGSISSTLTGSEPTLSSGTALTNSSFPQQTFGISNGSIFTCVPSGLSSISASSATFPSHTVPQKTIRRTDNCQISKEANISSTLSCVPSSLGTVTARGTKTLNVSAPNNNSALSGPTLILGPLPVAASGSTPQLFALNQQMMLASHYPVQMQPKIFVVSSVPNRSPTVASSSTVPTSLTHNNTENPKASPKKETISSPIMDSLVDFPMDIEEGAELADMKKDQDDPFGTIFDTLSEFKQELADEEDDPFMSENPTA</sequence>
<accession>A0A1B6L9Z0</accession>
<feature type="compositionally biased region" description="Polar residues" evidence="1">
    <location>
        <begin position="641"/>
        <end position="655"/>
    </location>
</feature>
<evidence type="ECO:0008006" key="3">
    <source>
        <dbReference type="Google" id="ProtNLM"/>
    </source>
</evidence>
<reference evidence="2" key="1">
    <citation type="submission" date="2015-11" db="EMBL/GenBank/DDBJ databases">
        <title>De novo transcriptome assembly of four potential Pierce s Disease insect vectors from Arizona vineyards.</title>
        <authorList>
            <person name="Tassone E.E."/>
        </authorList>
    </citation>
    <scope>NUCLEOTIDE SEQUENCE</scope>
</reference>
<feature type="compositionally biased region" description="Low complexity" evidence="1">
    <location>
        <begin position="800"/>
        <end position="813"/>
    </location>
</feature>